<accession>F2UET9</accession>
<dbReference type="KEGG" id="sre:PTSG_06794"/>
<keyword evidence="4" id="KW-1185">Reference proteome</keyword>
<evidence type="ECO:0000313" key="3">
    <source>
        <dbReference type="EMBL" id="EGD75139.1"/>
    </source>
</evidence>
<gene>
    <name evidence="3" type="ORF">PTSG_06794</name>
</gene>
<name>F2UET9_SALR5</name>
<feature type="compositionally biased region" description="Basic residues" evidence="2">
    <location>
        <begin position="219"/>
        <end position="231"/>
    </location>
</feature>
<sequence>MDKKKPGSLINSQDADMRRRPTNKQTKQRPMIFHTPAGTHNVNRRFVKPRRTASPQPPSTGNKKTSTAKTPASTARTPQFETPQSMMMTATPQSGISYVQPSAKRAASSAKASSSSRKRAPPSSSSSSSSVRRTKMTARKSIPGSGSSSSSTSSSRRGRGRAAAAASSSSSSSASRRTRGRKTGGAASTTSSTPSSSSATRTRAGGRKQPAPASASRKVTARKGVATKKTQKAATARTAAAKRQQARTTTKGGAARSGKGAASKRKTKIRRDPDYNPENVLRLYSLDASALRSVTTATDIDLAIATVDRCIADIEDSTLSPVVRGALAEIADEFRYHALDMVELLQEVKAVQRSLRRANAKSNKLRQMLLESQSESAQLAVDVEHMRTKHEHTTRLRKVAEDAHEYLTKCERVHAHALRNKDAKPRALHHRHNAASRLLSLRALLSSAPAITDAAQGIDAFLDTL</sequence>
<dbReference type="AlphaFoldDB" id="F2UET9"/>
<organism evidence="4">
    <name type="scientific">Salpingoeca rosetta (strain ATCC 50818 / BSB-021)</name>
    <dbReference type="NCBI Taxonomy" id="946362"/>
    <lineage>
        <taxon>Eukaryota</taxon>
        <taxon>Choanoflagellata</taxon>
        <taxon>Craspedida</taxon>
        <taxon>Salpingoecidae</taxon>
        <taxon>Salpingoeca</taxon>
    </lineage>
</organism>
<feature type="compositionally biased region" description="Polar residues" evidence="2">
    <location>
        <begin position="79"/>
        <end position="100"/>
    </location>
</feature>
<dbReference type="RefSeq" id="XP_004992192.1">
    <property type="nucleotide sequence ID" value="XM_004992135.1"/>
</dbReference>
<feature type="compositionally biased region" description="Low complexity" evidence="2">
    <location>
        <begin position="63"/>
        <end position="78"/>
    </location>
</feature>
<feature type="compositionally biased region" description="Low complexity" evidence="2">
    <location>
        <begin position="101"/>
        <end position="130"/>
    </location>
</feature>
<dbReference type="EMBL" id="GL832971">
    <property type="protein sequence ID" value="EGD75139.1"/>
    <property type="molecule type" value="Genomic_DNA"/>
</dbReference>
<evidence type="ECO:0000256" key="1">
    <source>
        <dbReference type="SAM" id="Coils"/>
    </source>
</evidence>
<feature type="compositionally biased region" description="Basic residues" evidence="2">
    <location>
        <begin position="42"/>
        <end position="51"/>
    </location>
</feature>
<dbReference type="GO" id="GO:0005634">
    <property type="term" value="C:nucleus"/>
    <property type="evidence" value="ECO:0007669"/>
    <property type="project" value="TreeGrafter"/>
</dbReference>
<dbReference type="GeneID" id="16072751"/>
<reference evidence="3" key="1">
    <citation type="submission" date="2009-08" db="EMBL/GenBank/DDBJ databases">
        <title>Annotation of Salpingoeca rosetta.</title>
        <authorList>
            <consortium name="The Broad Institute Genome Sequencing Platform"/>
            <person name="Russ C."/>
            <person name="Cuomo C."/>
            <person name="Burger G."/>
            <person name="Gray M.W."/>
            <person name="Holland P.W.H."/>
            <person name="King N."/>
            <person name="Lang F.B.F."/>
            <person name="Roger A.J."/>
            <person name="Ruiz-Trillo I."/>
            <person name="Young S.K."/>
            <person name="Zeng Q."/>
            <person name="Gargeya S."/>
            <person name="Alvarado L."/>
            <person name="Berlin A."/>
            <person name="Chapman S.B."/>
            <person name="Chen Z."/>
            <person name="Freedman E."/>
            <person name="Gellesch M."/>
            <person name="Goldberg J."/>
            <person name="Griggs A."/>
            <person name="Gujja S."/>
            <person name="Heilman E."/>
            <person name="Heiman D."/>
            <person name="Howarth C."/>
            <person name="Mehta T."/>
            <person name="Neiman D."/>
            <person name="Pearson M."/>
            <person name="Roberts A."/>
            <person name="Saif S."/>
            <person name="Shea T."/>
            <person name="Shenoy N."/>
            <person name="Sisk P."/>
            <person name="Stolte C."/>
            <person name="Sykes S."/>
            <person name="White J."/>
            <person name="Yandava C."/>
            <person name="Haas B."/>
            <person name="Nusbaum C."/>
            <person name="Birren B."/>
        </authorList>
    </citation>
    <scope>NUCLEOTIDE SEQUENCE [LARGE SCALE GENOMIC DNA]</scope>
    <source>
        <strain evidence="3">ATCC 50818</strain>
    </source>
</reference>
<dbReference type="InParanoid" id="F2UET9"/>
<evidence type="ECO:0000256" key="2">
    <source>
        <dbReference type="SAM" id="MobiDB-lite"/>
    </source>
</evidence>
<feature type="coiled-coil region" evidence="1">
    <location>
        <begin position="341"/>
        <end position="375"/>
    </location>
</feature>
<dbReference type="Proteomes" id="UP000007799">
    <property type="component" value="Unassembled WGS sequence"/>
</dbReference>
<keyword evidence="1" id="KW-0175">Coiled coil</keyword>
<evidence type="ECO:0000313" key="4">
    <source>
        <dbReference type="Proteomes" id="UP000007799"/>
    </source>
</evidence>
<feature type="compositionally biased region" description="Low complexity" evidence="2">
    <location>
        <begin position="184"/>
        <end position="203"/>
    </location>
</feature>
<feature type="compositionally biased region" description="Low complexity" evidence="2">
    <location>
        <begin position="232"/>
        <end position="261"/>
    </location>
</feature>
<dbReference type="PANTHER" id="PTHR32222">
    <property type="entry name" value="CENTROMERE PROTEIN U"/>
    <property type="match status" value="1"/>
</dbReference>
<feature type="region of interest" description="Disordered" evidence="2">
    <location>
        <begin position="1"/>
        <end position="274"/>
    </location>
</feature>
<proteinExistence type="predicted"/>
<dbReference type="PANTHER" id="PTHR32222:SF1">
    <property type="entry name" value="CENTROMERE PROTEIN U"/>
    <property type="match status" value="1"/>
</dbReference>
<feature type="compositionally biased region" description="Low complexity" evidence="2">
    <location>
        <begin position="144"/>
        <end position="175"/>
    </location>
</feature>
<protein>
    <submittedName>
        <fullName evidence="3">Uncharacterized protein</fullName>
    </submittedName>
</protein>